<keyword evidence="2" id="KW-0902">Two-component regulatory system</keyword>
<dbReference type="GO" id="GO:0032993">
    <property type="term" value="C:protein-DNA complex"/>
    <property type="evidence" value="ECO:0007669"/>
    <property type="project" value="TreeGrafter"/>
</dbReference>
<dbReference type="SMART" id="SM00862">
    <property type="entry name" value="Trans_reg_C"/>
    <property type="match status" value="1"/>
</dbReference>
<dbReference type="InterPro" id="IPR036388">
    <property type="entry name" value="WH-like_DNA-bd_sf"/>
</dbReference>
<dbReference type="Pfam" id="PF00486">
    <property type="entry name" value="Trans_reg_C"/>
    <property type="match status" value="1"/>
</dbReference>
<accession>A0A0E9MUJ5</accession>
<dbReference type="SMART" id="SM00448">
    <property type="entry name" value="REC"/>
    <property type="match status" value="1"/>
</dbReference>
<feature type="domain" description="Response regulatory" evidence="8">
    <location>
        <begin position="3"/>
        <end position="117"/>
    </location>
</feature>
<dbReference type="GO" id="GO:0006355">
    <property type="term" value="P:regulation of DNA-templated transcription"/>
    <property type="evidence" value="ECO:0007669"/>
    <property type="project" value="InterPro"/>
</dbReference>
<evidence type="ECO:0000259" key="8">
    <source>
        <dbReference type="PROSITE" id="PS50110"/>
    </source>
</evidence>
<evidence type="ECO:0000256" key="7">
    <source>
        <dbReference type="PROSITE-ProRule" id="PRU01091"/>
    </source>
</evidence>
<dbReference type="STRING" id="1220578.FPE01S_01_01700"/>
<evidence type="ECO:0000256" key="5">
    <source>
        <dbReference type="ARBA" id="ARBA00023163"/>
    </source>
</evidence>
<evidence type="ECO:0000256" key="4">
    <source>
        <dbReference type="ARBA" id="ARBA00023125"/>
    </source>
</evidence>
<keyword evidence="1 6" id="KW-0597">Phosphoprotein</keyword>
<dbReference type="Pfam" id="PF00072">
    <property type="entry name" value="Response_reg"/>
    <property type="match status" value="1"/>
</dbReference>
<dbReference type="PROSITE" id="PS51755">
    <property type="entry name" value="OMPR_PHOB"/>
    <property type="match status" value="1"/>
</dbReference>
<feature type="DNA-binding region" description="OmpR/PhoB-type" evidence="7">
    <location>
        <begin position="128"/>
        <end position="226"/>
    </location>
</feature>
<evidence type="ECO:0000313" key="11">
    <source>
        <dbReference type="Proteomes" id="UP000033121"/>
    </source>
</evidence>
<feature type="modified residue" description="4-aspartylphosphate" evidence="6">
    <location>
        <position position="52"/>
    </location>
</feature>
<keyword evidence="11" id="KW-1185">Reference proteome</keyword>
<evidence type="ECO:0000313" key="10">
    <source>
        <dbReference type="EMBL" id="GAO41158.1"/>
    </source>
</evidence>
<organism evidence="10 11">
    <name type="scientific">Flavihumibacter petaseus NBRC 106054</name>
    <dbReference type="NCBI Taxonomy" id="1220578"/>
    <lineage>
        <taxon>Bacteria</taxon>
        <taxon>Pseudomonadati</taxon>
        <taxon>Bacteroidota</taxon>
        <taxon>Chitinophagia</taxon>
        <taxon>Chitinophagales</taxon>
        <taxon>Chitinophagaceae</taxon>
        <taxon>Flavihumibacter</taxon>
    </lineage>
</organism>
<dbReference type="PANTHER" id="PTHR48111:SF22">
    <property type="entry name" value="REGULATOR OF RPOS"/>
    <property type="match status" value="1"/>
</dbReference>
<dbReference type="FunFam" id="3.40.50.2300:FF:000001">
    <property type="entry name" value="DNA-binding response regulator PhoB"/>
    <property type="match status" value="1"/>
</dbReference>
<comment type="caution">
    <text evidence="10">The sequence shown here is derived from an EMBL/GenBank/DDBJ whole genome shotgun (WGS) entry which is preliminary data.</text>
</comment>
<name>A0A0E9MUJ5_9BACT</name>
<evidence type="ECO:0000256" key="1">
    <source>
        <dbReference type="ARBA" id="ARBA00022553"/>
    </source>
</evidence>
<dbReference type="CDD" id="cd00383">
    <property type="entry name" value="trans_reg_C"/>
    <property type="match status" value="1"/>
</dbReference>
<dbReference type="InterPro" id="IPR001789">
    <property type="entry name" value="Sig_transdc_resp-reg_receiver"/>
</dbReference>
<keyword evidence="3" id="KW-0805">Transcription regulation</keyword>
<dbReference type="GO" id="GO:0005829">
    <property type="term" value="C:cytosol"/>
    <property type="evidence" value="ECO:0007669"/>
    <property type="project" value="TreeGrafter"/>
</dbReference>
<feature type="domain" description="OmpR/PhoB-type" evidence="9">
    <location>
        <begin position="128"/>
        <end position="226"/>
    </location>
</feature>
<evidence type="ECO:0000256" key="2">
    <source>
        <dbReference type="ARBA" id="ARBA00023012"/>
    </source>
</evidence>
<dbReference type="Proteomes" id="UP000033121">
    <property type="component" value="Unassembled WGS sequence"/>
</dbReference>
<dbReference type="Gene3D" id="3.40.50.2300">
    <property type="match status" value="1"/>
</dbReference>
<evidence type="ECO:0000256" key="3">
    <source>
        <dbReference type="ARBA" id="ARBA00023015"/>
    </source>
</evidence>
<proteinExistence type="predicted"/>
<protein>
    <submittedName>
        <fullName evidence="10">Putative two-component response regulator</fullName>
    </submittedName>
</protein>
<dbReference type="PANTHER" id="PTHR48111">
    <property type="entry name" value="REGULATOR OF RPOS"/>
    <property type="match status" value="1"/>
</dbReference>
<gene>
    <name evidence="10" type="ORF">FPE01S_01_01700</name>
</gene>
<dbReference type="SUPFAM" id="SSF52172">
    <property type="entry name" value="CheY-like"/>
    <property type="match status" value="1"/>
</dbReference>
<dbReference type="PROSITE" id="PS50110">
    <property type="entry name" value="RESPONSE_REGULATORY"/>
    <property type="match status" value="1"/>
</dbReference>
<reference evidence="10 11" key="1">
    <citation type="submission" date="2015-04" db="EMBL/GenBank/DDBJ databases">
        <title>Whole genome shotgun sequence of Flavihumibacter petaseus NBRC 106054.</title>
        <authorList>
            <person name="Miyazawa S."/>
            <person name="Hosoyama A."/>
            <person name="Hashimoto M."/>
            <person name="Noguchi M."/>
            <person name="Tsuchikane K."/>
            <person name="Ohji S."/>
            <person name="Yamazoe A."/>
            <person name="Ichikawa N."/>
            <person name="Kimura A."/>
            <person name="Fujita N."/>
        </authorList>
    </citation>
    <scope>NUCLEOTIDE SEQUENCE [LARGE SCALE GENOMIC DNA]</scope>
    <source>
        <strain evidence="10 11">NBRC 106054</strain>
    </source>
</reference>
<keyword evidence="4 7" id="KW-0238">DNA-binding</keyword>
<dbReference type="CDD" id="cd19935">
    <property type="entry name" value="REC_OmpR_CusR-like"/>
    <property type="match status" value="1"/>
</dbReference>
<dbReference type="InterPro" id="IPR001867">
    <property type="entry name" value="OmpR/PhoB-type_DNA-bd"/>
</dbReference>
<dbReference type="EMBL" id="BBWV01000001">
    <property type="protein sequence ID" value="GAO41158.1"/>
    <property type="molecule type" value="Genomic_DNA"/>
</dbReference>
<evidence type="ECO:0000259" key="9">
    <source>
        <dbReference type="PROSITE" id="PS51755"/>
    </source>
</evidence>
<dbReference type="RefSeq" id="WP_046367072.1">
    <property type="nucleotide sequence ID" value="NZ_BBWV01000001.1"/>
</dbReference>
<dbReference type="GO" id="GO:0000156">
    <property type="term" value="F:phosphorelay response regulator activity"/>
    <property type="evidence" value="ECO:0007669"/>
    <property type="project" value="TreeGrafter"/>
</dbReference>
<keyword evidence="5" id="KW-0804">Transcription</keyword>
<dbReference type="GO" id="GO:0000976">
    <property type="term" value="F:transcription cis-regulatory region binding"/>
    <property type="evidence" value="ECO:0007669"/>
    <property type="project" value="TreeGrafter"/>
</dbReference>
<dbReference type="Gene3D" id="6.10.250.690">
    <property type="match status" value="1"/>
</dbReference>
<sequence length="229" mass="25606">MVNILVVEDEPSVALLIRKGLTEKGYMISLAPDGLTGLDMARTHHFDLVILDIMMPGISGLELCGKLRSEGNTTPILMLTALGSTENIVTGLDKGADDYLAKPFKFAELEARIRALLRRYQPEDTGDKAILSVEDLVMDTDAKTVSRSGKPVQLTSTEFRLLEYFIRNQRRVLNRMDILENVWGIDFNMTTNVVDVYINYLRKKIDQDPDSKLLHTVVGMGYVLKPSAS</sequence>
<dbReference type="Gene3D" id="1.10.10.10">
    <property type="entry name" value="Winged helix-like DNA-binding domain superfamily/Winged helix DNA-binding domain"/>
    <property type="match status" value="1"/>
</dbReference>
<dbReference type="FunFam" id="1.10.10.10:FF:000005">
    <property type="entry name" value="Two-component system response regulator"/>
    <property type="match status" value="1"/>
</dbReference>
<dbReference type="InterPro" id="IPR011006">
    <property type="entry name" value="CheY-like_superfamily"/>
</dbReference>
<dbReference type="AlphaFoldDB" id="A0A0E9MUJ5"/>
<dbReference type="InterPro" id="IPR039420">
    <property type="entry name" value="WalR-like"/>
</dbReference>
<evidence type="ECO:0000256" key="6">
    <source>
        <dbReference type="PROSITE-ProRule" id="PRU00169"/>
    </source>
</evidence>